<evidence type="ECO:0000313" key="2">
    <source>
        <dbReference type="EMBL" id="CAH9148965.1"/>
    </source>
</evidence>
<feature type="transmembrane region" description="Helical" evidence="1">
    <location>
        <begin position="90"/>
        <end position="116"/>
    </location>
</feature>
<reference evidence="2" key="1">
    <citation type="submission" date="2022-07" db="EMBL/GenBank/DDBJ databases">
        <authorList>
            <person name="Macas J."/>
            <person name="Novak P."/>
            <person name="Neumann P."/>
        </authorList>
    </citation>
    <scope>NUCLEOTIDE SEQUENCE</scope>
</reference>
<protein>
    <submittedName>
        <fullName evidence="2">Uncharacterized protein</fullName>
    </submittedName>
</protein>
<comment type="caution">
    <text evidence="2">The sequence shown here is derived from an EMBL/GenBank/DDBJ whole genome shotgun (WGS) entry which is preliminary data.</text>
</comment>
<gene>
    <name evidence="2" type="ORF">CEPIT_LOCUS44912</name>
</gene>
<keyword evidence="3" id="KW-1185">Reference proteome</keyword>
<organism evidence="2 3">
    <name type="scientific">Cuscuta epithymum</name>
    <dbReference type="NCBI Taxonomy" id="186058"/>
    <lineage>
        <taxon>Eukaryota</taxon>
        <taxon>Viridiplantae</taxon>
        <taxon>Streptophyta</taxon>
        <taxon>Embryophyta</taxon>
        <taxon>Tracheophyta</taxon>
        <taxon>Spermatophyta</taxon>
        <taxon>Magnoliopsida</taxon>
        <taxon>eudicotyledons</taxon>
        <taxon>Gunneridae</taxon>
        <taxon>Pentapetalae</taxon>
        <taxon>asterids</taxon>
        <taxon>lamiids</taxon>
        <taxon>Solanales</taxon>
        <taxon>Convolvulaceae</taxon>
        <taxon>Cuscuteae</taxon>
        <taxon>Cuscuta</taxon>
        <taxon>Cuscuta subgen. Cuscuta</taxon>
    </lineage>
</organism>
<dbReference type="Proteomes" id="UP001152523">
    <property type="component" value="Unassembled WGS sequence"/>
</dbReference>
<evidence type="ECO:0000256" key="1">
    <source>
        <dbReference type="SAM" id="Phobius"/>
    </source>
</evidence>
<proteinExistence type="predicted"/>
<name>A0AAV0GMM3_9ASTE</name>
<accession>A0AAV0GMM3</accession>
<sequence>MLGLQRPNVVQGRETDAWSQAVKGHGRSMGLVAGTDLESRSFMLGGDRGGLIEIMMKKSQGEEEATVLLDRPLLNRRHGVHESLGFGSSFLIVLFVCDLFFIIRLFIFPLVTFIVVRL</sequence>
<keyword evidence="1" id="KW-0812">Transmembrane</keyword>
<keyword evidence="1" id="KW-0472">Membrane</keyword>
<keyword evidence="1" id="KW-1133">Transmembrane helix</keyword>
<dbReference type="AlphaFoldDB" id="A0AAV0GMM3"/>
<evidence type="ECO:0000313" key="3">
    <source>
        <dbReference type="Proteomes" id="UP001152523"/>
    </source>
</evidence>
<dbReference type="EMBL" id="CAMAPF010001372">
    <property type="protein sequence ID" value="CAH9148965.1"/>
    <property type="molecule type" value="Genomic_DNA"/>
</dbReference>